<dbReference type="EMBL" id="LN734822">
    <property type="protein sequence ID" value="CEL25636.1"/>
    <property type="molecule type" value="Genomic_DNA"/>
</dbReference>
<dbReference type="AlphaFoldDB" id="A0A089ZCJ2"/>
<dbReference type="STRING" id="2162.BRM9_0955"/>
<evidence type="ECO:0000313" key="4">
    <source>
        <dbReference type="Proteomes" id="UP000029661"/>
    </source>
</evidence>
<feature type="domain" description="DUF1922" evidence="1">
    <location>
        <begin position="1"/>
        <end position="56"/>
    </location>
</feature>
<sequence length="70" mass="8024">MYLIFRCDCGRAVYAKEGVKQKKCVCGKNLKVKERRILAKTEDSQEASEKVQELQEEKYGGAYFTTANKL</sequence>
<evidence type="ECO:0000313" key="2">
    <source>
        <dbReference type="EMBL" id="AIS31772.1"/>
    </source>
</evidence>
<dbReference type="Gene3D" id="3.90.820.10">
    <property type="entry name" value="Structural Genomics, Unknown Function 30-nov-00 1gh9 Mol_id"/>
    <property type="match status" value="1"/>
</dbReference>
<protein>
    <recommendedName>
        <fullName evidence="1">DUF1922 domain-containing protein</fullName>
    </recommendedName>
</protein>
<evidence type="ECO:0000259" key="1">
    <source>
        <dbReference type="Pfam" id="PF09082"/>
    </source>
</evidence>
<dbReference type="Proteomes" id="UP000062768">
    <property type="component" value="Chromosome I"/>
</dbReference>
<proteinExistence type="predicted"/>
<keyword evidence="5" id="KW-1185">Reference proteome</keyword>
<accession>A0A089ZCJ2</accession>
<evidence type="ECO:0000313" key="3">
    <source>
        <dbReference type="EMBL" id="CEL25636.1"/>
    </source>
</evidence>
<name>A0A089ZCJ2_METFO</name>
<organism evidence="2 4">
    <name type="scientific">Methanobacterium formicicum</name>
    <dbReference type="NCBI Taxonomy" id="2162"/>
    <lineage>
        <taxon>Archaea</taxon>
        <taxon>Methanobacteriati</taxon>
        <taxon>Methanobacteriota</taxon>
        <taxon>Methanomada group</taxon>
        <taxon>Methanobacteria</taxon>
        <taxon>Methanobacteriales</taxon>
        <taxon>Methanobacteriaceae</taxon>
        <taxon>Methanobacterium</taxon>
    </lineage>
</organism>
<dbReference type="Proteomes" id="UP000029661">
    <property type="component" value="Chromosome"/>
</dbReference>
<dbReference type="InterPro" id="IPR036304">
    <property type="entry name" value="MTH1184"/>
</dbReference>
<dbReference type="KEGG" id="mfc:BRM9_0955"/>
<dbReference type="OrthoDB" id="68547at2157"/>
<reference evidence="2" key="1">
    <citation type="submission" date="2013-12" db="EMBL/GenBank/DDBJ databases">
        <title>The complete genome sequence of Methanobacterium sp. BRM9.</title>
        <authorList>
            <consortium name="Pastoral Greenhouse Gas Research Consortium"/>
            <person name="Kelly W.J."/>
            <person name="Leahy S.C."/>
            <person name="Perry R."/>
            <person name="Li D."/>
            <person name="Altermann E."/>
            <person name="Lambie S.C."/>
            <person name="Attwood G.T."/>
        </authorList>
    </citation>
    <scope>NUCLEOTIDE SEQUENCE [LARGE SCALE GENOMIC DNA]</scope>
    <source>
        <strain evidence="2">BRM9</strain>
    </source>
</reference>
<dbReference type="RefSeq" id="WP_048085008.1">
    <property type="nucleotide sequence ID" value="NZ_CP006933.1"/>
</dbReference>
<dbReference type="PATRIC" id="fig|2162.10.peg.2087"/>
<dbReference type="GeneID" id="26740242"/>
<reference evidence="3" key="2">
    <citation type="submission" date="2014-09" db="EMBL/GenBank/DDBJ databases">
        <authorList>
            <person name="Bishop-Lilly K.A."/>
            <person name="Broomall S.M."/>
            <person name="Chain P.S."/>
            <person name="Chertkov O."/>
            <person name="Coyne S.R."/>
            <person name="Daligault H.E."/>
            <person name="Davenport K.W."/>
            <person name="Erkkila T."/>
            <person name="Frey K.G."/>
            <person name="Gibbons H.S."/>
            <person name="Gu W."/>
            <person name="Jaissle J."/>
            <person name="Johnson S.L."/>
            <person name="Koroleva G.I."/>
            <person name="Ladner J.T."/>
            <person name="Lo C.-C."/>
            <person name="Minogue T.D."/>
            <person name="Munk C."/>
            <person name="Palacios G.F."/>
            <person name="Redden C.L."/>
            <person name="Rosenzweig C.N."/>
            <person name="Scholz M.B."/>
            <person name="Teshima H."/>
            <person name="Xu Y."/>
        </authorList>
    </citation>
    <scope>NUCLEOTIDE SEQUENCE</scope>
    <source>
        <strain evidence="3">Mb9</strain>
    </source>
</reference>
<dbReference type="Pfam" id="PF09082">
    <property type="entry name" value="DUF1922"/>
    <property type="match status" value="1"/>
</dbReference>
<dbReference type="EMBL" id="CP006933">
    <property type="protein sequence ID" value="AIS31772.1"/>
    <property type="molecule type" value="Genomic_DNA"/>
</dbReference>
<dbReference type="InterPro" id="IPR015166">
    <property type="entry name" value="DUF1922"/>
</dbReference>
<gene>
    <name evidence="2" type="ORF">BRM9_0955</name>
    <name evidence="3" type="ORF">MB9_2009</name>
</gene>
<evidence type="ECO:0000313" key="5">
    <source>
        <dbReference type="Proteomes" id="UP000062768"/>
    </source>
</evidence>
<dbReference type="SUPFAM" id="SSF57821">
    <property type="entry name" value="Hypothetical protein MTH1184"/>
    <property type="match status" value="1"/>
</dbReference>